<evidence type="ECO:0000313" key="2">
    <source>
        <dbReference type="EMBL" id="KKO20760.1"/>
    </source>
</evidence>
<dbReference type="InterPro" id="IPR036515">
    <property type="entry name" value="Transposase_17_sf"/>
</dbReference>
<dbReference type="SMART" id="SM01321">
    <property type="entry name" value="Y1_Tnp"/>
    <property type="match status" value="1"/>
</dbReference>
<keyword evidence="3" id="KW-1185">Reference proteome</keyword>
<protein>
    <recommendedName>
        <fullName evidence="1">Transposase IS200-like domain-containing protein</fullName>
    </recommendedName>
</protein>
<sequence>MPSIRINKELNQRIYFLTFTVKRWYYLLDRHNRWDILLDSLRYCQKNKGLKIYHWVFMLNHIHLIVKNDDMIGFVRDFKTFTSKALKKNILATEPKILKLFEENKNYQFWQKTNMPELIAGEEFYREKAKYVEQNPVRKGYVRSASYWVYSSANSDECLLDLDSVYG</sequence>
<evidence type="ECO:0000259" key="1">
    <source>
        <dbReference type="SMART" id="SM01321"/>
    </source>
</evidence>
<accession>A0A0M2UYS0</accession>
<dbReference type="Pfam" id="PF01797">
    <property type="entry name" value="Y1_Tnp"/>
    <property type="match status" value="1"/>
</dbReference>
<organism evidence="2 3">
    <name type="scientific">Candidatus Brocadia fulgida</name>
    <dbReference type="NCBI Taxonomy" id="380242"/>
    <lineage>
        <taxon>Bacteria</taxon>
        <taxon>Pseudomonadati</taxon>
        <taxon>Planctomycetota</taxon>
        <taxon>Candidatus Brocadiia</taxon>
        <taxon>Candidatus Brocadiales</taxon>
        <taxon>Candidatus Brocadiaceae</taxon>
        <taxon>Candidatus Brocadia</taxon>
    </lineage>
</organism>
<comment type="caution">
    <text evidence="2">The sequence shown here is derived from an EMBL/GenBank/DDBJ whole genome shotgun (WGS) entry which is preliminary data.</text>
</comment>
<dbReference type="GO" id="GO:0006313">
    <property type="term" value="P:DNA transposition"/>
    <property type="evidence" value="ECO:0007669"/>
    <property type="project" value="InterPro"/>
</dbReference>
<dbReference type="PANTHER" id="PTHR36966">
    <property type="entry name" value="REP-ASSOCIATED TYROSINE TRANSPOSASE"/>
    <property type="match status" value="1"/>
</dbReference>
<reference evidence="2 3" key="1">
    <citation type="journal article" date="2013" name="BMC Microbiol.">
        <title>Identification of the type II cytochrome c maturation pathway in anammox bacteria by comparative genomics.</title>
        <authorList>
            <person name="Ferousi C."/>
            <person name="Speth D.R."/>
            <person name="Reimann J."/>
            <person name="Op den Camp H.J."/>
            <person name="Allen J.W."/>
            <person name="Keltjens J.T."/>
            <person name="Jetten M.S."/>
        </authorList>
    </citation>
    <scope>NUCLEOTIDE SEQUENCE [LARGE SCALE GENOMIC DNA]</scope>
    <source>
        <strain evidence="2">RU1</strain>
    </source>
</reference>
<dbReference type="EMBL" id="LAQJ01000071">
    <property type="protein sequence ID" value="KKO20760.1"/>
    <property type="molecule type" value="Genomic_DNA"/>
</dbReference>
<name>A0A0M2UYS0_9BACT</name>
<dbReference type="PANTHER" id="PTHR36966:SF1">
    <property type="entry name" value="REP-ASSOCIATED TYROSINE TRANSPOSASE"/>
    <property type="match status" value="1"/>
</dbReference>
<dbReference type="AlphaFoldDB" id="A0A0M2UYS0"/>
<dbReference type="SUPFAM" id="SSF143422">
    <property type="entry name" value="Transposase IS200-like"/>
    <property type="match status" value="1"/>
</dbReference>
<dbReference type="InterPro" id="IPR052715">
    <property type="entry name" value="RAYT_transposase"/>
</dbReference>
<dbReference type="Gene3D" id="3.30.70.1290">
    <property type="entry name" value="Transposase IS200-like"/>
    <property type="match status" value="1"/>
</dbReference>
<feature type="domain" description="Transposase IS200-like" evidence="1">
    <location>
        <begin position="10"/>
        <end position="135"/>
    </location>
</feature>
<dbReference type="NCBIfam" id="NF047646">
    <property type="entry name" value="REP_Tyr_transpos"/>
    <property type="match status" value="1"/>
</dbReference>
<dbReference type="InterPro" id="IPR002686">
    <property type="entry name" value="Transposase_17"/>
</dbReference>
<dbReference type="GO" id="GO:0043565">
    <property type="term" value="F:sequence-specific DNA binding"/>
    <property type="evidence" value="ECO:0007669"/>
    <property type="project" value="TreeGrafter"/>
</dbReference>
<proteinExistence type="predicted"/>
<gene>
    <name evidence="2" type="ORF">BROFUL_00519</name>
</gene>
<dbReference type="GO" id="GO:0004803">
    <property type="term" value="F:transposase activity"/>
    <property type="evidence" value="ECO:0007669"/>
    <property type="project" value="InterPro"/>
</dbReference>
<evidence type="ECO:0000313" key="3">
    <source>
        <dbReference type="Proteomes" id="UP000034954"/>
    </source>
</evidence>
<dbReference type="Proteomes" id="UP000034954">
    <property type="component" value="Unassembled WGS sequence"/>
</dbReference>